<feature type="domain" description="GAF" evidence="1">
    <location>
        <begin position="35"/>
        <end position="161"/>
    </location>
</feature>
<dbReference type="SUPFAM" id="SSF55781">
    <property type="entry name" value="GAF domain-like"/>
    <property type="match status" value="1"/>
</dbReference>
<dbReference type="InterPro" id="IPR003018">
    <property type="entry name" value="GAF"/>
</dbReference>
<accession>A0ABW6BWV6</accession>
<proteinExistence type="predicted"/>
<dbReference type="PANTHER" id="PTHR43102">
    <property type="entry name" value="SLR1143 PROTEIN"/>
    <property type="match status" value="1"/>
</dbReference>
<dbReference type="Proteomes" id="UP001597641">
    <property type="component" value="Unassembled WGS sequence"/>
</dbReference>
<dbReference type="Gene3D" id="3.30.450.40">
    <property type="match status" value="1"/>
</dbReference>
<dbReference type="EMBL" id="JBHUOX010000010">
    <property type="protein sequence ID" value="MFD3001611.1"/>
    <property type="molecule type" value="Genomic_DNA"/>
</dbReference>
<protein>
    <submittedName>
        <fullName evidence="2">GAF domain-containing protein</fullName>
    </submittedName>
</protein>
<reference evidence="3" key="1">
    <citation type="journal article" date="2019" name="Int. J. Syst. Evol. Microbiol.">
        <title>The Global Catalogue of Microorganisms (GCM) 10K type strain sequencing project: providing services to taxonomists for standard genome sequencing and annotation.</title>
        <authorList>
            <consortium name="The Broad Institute Genomics Platform"/>
            <consortium name="The Broad Institute Genome Sequencing Center for Infectious Disease"/>
            <person name="Wu L."/>
            <person name="Ma J."/>
        </authorList>
    </citation>
    <scope>NUCLEOTIDE SEQUENCE [LARGE SCALE GENOMIC DNA]</scope>
    <source>
        <strain evidence="3">KCTC 23984</strain>
    </source>
</reference>
<dbReference type="RefSeq" id="WP_377485876.1">
    <property type="nucleotide sequence ID" value="NZ_JBHUOX010000010.1"/>
</dbReference>
<keyword evidence="3" id="KW-1185">Reference proteome</keyword>
<evidence type="ECO:0000259" key="1">
    <source>
        <dbReference type="Pfam" id="PF01590"/>
    </source>
</evidence>
<name>A0ABW6BWV6_9BACT</name>
<dbReference type="PANTHER" id="PTHR43102:SF2">
    <property type="entry name" value="GAF DOMAIN-CONTAINING PROTEIN"/>
    <property type="match status" value="1"/>
</dbReference>
<evidence type="ECO:0000313" key="3">
    <source>
        <dbReference type="Proteomes" id="UP001597641"/>
    </source>
</evidence>
<gene>
    <name evidence="2" type="ORF">ACFS7Z_14665</name>
</gene>
<dbReference type="Pfam" id="PF01590">
    <property type="entry name" value="GAF"/>
    <property type="match status" value="1"/>
</dbReference>
<organism evidence="2 3">
    <name type="scientific">Pontibacter toksunensis</name>
    <dbReference type="NCBI Taxonomy" id="1332631"/>
    <lineage>
        <taxon>Bacteria</taxon>
        <taxon>Pseudomonadati</taxon>
        <taxon>Bacteroidota</taxon>
        <taxon>Cytophagia</taxon>
        <taxon>Cytophagales</taxon>
        <taxon>Hymenobacteraceae</taxon>
        <taxon>Pontibacter</taxon>
    </lineage>
</organism>
<evidence type="ECO:0000313" key="2">
    <source>
        <dbReference type="EMBL" id="MFD3001611.1"/>
    </source>
</evidence>
<dbReference type="InterPro" id="IPR029016">
    <property type="entry name" value="GAF-like_dom_sf"/>
</dbReference>
<sequence>METILEKKQVPQNENERLAKLYGYNIGDSHDKMGTFQHVVSMAARIFHVPVAVVSFVEDTKVRIEASLSMEGTNEMSRDISLCSLAVLQEGVTVFENAREELCLLSNPVVYGDFGLQFYAGAPLKTPDGFHIGVIAIADKKPRTFSKDEEKLLEGLATVVMEELEERLAMGSM</sequence>
<comment type="caution">
    <text evidence="2">The sequence shown here is derived from an EMBL/GenBank/DDBJ whole genome shotgun (WGS) entry which is preliminary data.</text>
</comment>